<dbReference type="Proteomes" id="UP000520592">
    <property type="component" value="Unassembled WGS sequence"/>
</dbReference>
<proteinExistence type="predicted"/>
<dbReference type="RefSeq" id="WP_177061264.1">
    <property type="nucleotide sequence ID" value="NZ_JACAPB010000032.1"/>
</dbReference>
<dbReference type="AlphaFoldDB" id="A0A7Y7Y782"/>
<sequence>MKWALVIESTVSGYYVREIREADQKPPYHPTQISHCRWIAIPRDEEAHVGDIWNGESFHPPRTDLH</sequence>
<gene>
    <name evidence="1" type="ORF">HX876_00040</name>
</gene>
<evidence type="ECO:0000313" key="1">
    <source>
        <dbReference type="EMBL" id="NWC30764.1"/>
    </source>
</evidence>
<evidence type="ECO:0000313" key="2">
    <source>
        <dbReference type="Proteomes" id="UP000520592"/>
    </source>
</evidence>
<comment type="caution">
    <text evidence="1">The sequence shown here is derived from an EMBL/GenBank/DDBJ whole genome shotgun (WGS) entry which is preliminary data.</text>
</comment>
<dbReference type="EMBL" id="JACAQD010000001">
    <property type="protein sequence ID" value="NWC30764.1"/>
    <property type="molecule type" value="Genomic_DNA"/>
</dbReference>
<organism evidence="1 2">
    <name type="scientific">Pseudomonas gingeri</name>
    <dbReference type="NCBI Taxonomy" id="117681"/>
    <lineage>
        <taxon>Bacteria</taxon>
        <taxon>Pseudomonadati</taxon>
        <taxon>Pseudomonadota</taxon>
        <taxon>Gammaproteobacteria</taxon>
        <taxon>Pseudomonadales</taxon>
        <taxon>Pseudomonadaceae</taxon>
        <taxon>Pseudomonas</taxon>
    </lineage>
</organism>
<reference evidence="1 2" key="1">
    <citation type="submission" date="2020-04" db="EMBL/GenBank/DDBJ databases">
        <title>Molecular characterization of pseudomonads from Agaricus bisporus reveal novel blotch 2 pathogens in Western Europe.</title>
        <authorList>
            <person name="Taparia T."/>
            <person name="Krijger M."/>
            <person name="Haynes E."/>
            <person name="Elpinstone J.G."/>
            <person name="Noble R."/>
            <person name="Van Der Wolf J."/>
        </authorList>
    </citation>
    <scope>NUCLEOTIDE SEQUENCE [LARGE SCALE GENOMIC DNA]</scope>
    <source>
        <strain evidence="1 2">IPO3737</strain>
    </source>
</reference>
<accession>A0A7Y7Y782</accession>
<name>A0A7Y7Y782_9PSED</name>
<protein>
    <submittedName>
        <fullName evidence="1">Uncharacterized protein</fullName>
    </submittedName>
</protein>